<sequence>LKEIKKVFGNIPNKPKSPKLPVKERQTMPKILLKKKKTDQSHLILGFRSYDIFYPGNPALALLSVVLGAGMSSRLFQRLREELGVCYYVRSGNDAYTDHGYFEIAAGLANDRLAEVIPAVLNECKKLKDELVPHDELEKAKEYIIGNTKLNLESSDAIAMFYGSQEILKHKVNIPEEKFKKIRAVSAVDLRNLARKIFKQETLNLAMIGPSNDKKKLEKLLKI</sequence>
<dbReference type="Gene3D" id="3.30.830.10">
    <property type="entry name" value="Metalloenzyme, LuxS/M16 peptidase-like"/>
    <property type="match status" value="1"/>
</dbReference>
<evidence type="ECO:0000313" key="3">
    <source>
        <dbReference type="EMBL" id="KKQ35454.1"/>
    </source>
</evidence>
<dbReference type="SUPFAM" id="SSF63411">
    <property type="entry name" value="LuxS/MPP-like metallohydrolase"/>
    <property type="match status" value="1"/>
</dbReference>
<evidence type="ECO:0000313" key="4">
    <source>
        <dbReference type="Proteomes" id="UP000033876"/>
    </source>
</evidence>
<comment type="caution">
    <text evidence="3">The sequence shown here is derived from an EMBL/GenBank/DDBJ whole genome shotgun (WGS) entry which is preliminary data.</text>
</comment>
<accession>A0A0G0JFB8</accession>
<name>A0A0G0JFB8_9BACT</name>
<dbReference type="InterPro" id="IPR007863">
    <property type="entry name" value="Peptidase_M16_C"/>
</dbReference>
<dbReference type="Pfam" id="PF05193">
    <property type="entry name" value="Peptidase_M16_C"/>
    <property type="match status" value="1"/>
</dbReference>
<feature type="non-terminal residue" evidence="3">
    <location>
        <position position="1"/>
    </location>
</feature>
<comment type="similarity">
    <text evidence="1">Belongs to the peptidase M16 family.</text>
</comment>
<dbReference type="GO" id="GO:0046872">
    <property type="term" value="F:metal ion binding"/>
    <property type="evidence" value="ECO:0007669"/>
    <property type="project" value="InterPro"/>
</dbReference>
<gene>
    <name evidence="3" type="ORF">US50_C0014G0001</name>
</gene>
<proteinExistence type="inferred from homology"/>
<dbReference type="AlphaFoldDB" id="A0A0G0JFB8"/>
<reference evidence="3 4" key="1">
    <citation type="journal article" date="2015" name="Nature">
        <title>rRNA introns, odd ribosomes, and small enigmatic genomes across a large radiation of phyla.</title>
        <authorList>
            <person name="Brown C.T."/>
            <person name="Hug L.A."/>
            <person name="Thomas B.C."/>
            <person name="Sharon I."/>
            <person name="Castelle C.J."/>
            <person name="Singh A."/>
            <person name="Wilkins M.J."/>
            <person name="Williams K.H."/>
            <person name="Banfield J.F."/>
        </authorList>
    </citation>
    <scope>NUCLEOTIDE SEQUENCE [LARGE SCALE GENOMIC DNA]</scope>
</reference>
<dbReference type="InterPro" id="IPR011249">
    <property type="entry name" value="Metalloenz_LuxS/M16"/>
</dbReference>
<dbReference type="Proteomes" id="UP000033876">
    <property type="component" value="Unassembled WGS sequence"/>
</dbReference>
<evidence type="ECO:0000259" key="2">
    <source>
        <dbReference type="Pfam" id="PF05193"/>
    </source>
</evidence>
<protein>
    <submittedName>
        <fullName evidence="3">Peptidase M16 domain protein</fullName>
    </submittedName>
</protein>
<dbReference type="PANTHER" id="PTHR11851:SF49">
    <property type="entry name" value="MITOCHONDRIAL-PROCESSING PEPTIDASE SUBUNIT ALPHA"/>
    <property type="match status" value="1"/>
</dbReference>
<evidence type="ECO:0000256" key="1">
    <source>
        <dbReference type="ARBA" id="ARBA00007261"/>
    </source>
</evidence>
<organism evidence="3 4">
    <name type="scientific">Candidatus Nomurabacteria bacterium GW2011_GWB1_37_5</name>
    <dbReference type="NCBI Taxonomy" id="1618742"/>
    <lineage>
        <taxon>Bacteria</taxon>
        <taxon>Candidatus Nomuraibacteriota</taxon>
    </lineage>
</organism>
<dbReference type="EMBL" id="LBTF01000014">
    <property type="protein sequence ID" value="KKQ35454.1"/>
    <property type="molecule type" value="Genomic_DNA"/>
</dbReference>
<feature type="domain" description="Peptidase M16 C-terminal" evidence="2">
    <location>
        <begin position="3"/>
        <end position="142"/>
    </location>
</feature>
<dbReference type="InterPro" id="IPR050361">
    <property type="entry name" value="MPP/UQCRC_Complex"/>
</dbReference>
<dbReference type="PANTHER" id="PTHR11851">
    <property type="entry name" value="METALLOPROTEASE"/>
    <property type="match status" value="1"/>
</dbReference>